<accession>A0ABQ8F5Y3</accession>
<organism evidence="2 3">
    <name type="scientific">Batrachochytrium salamandrivorans</name>
    <dbReference type="NCBI Taxonomy" id="1357716"/>
    <lineage>
        <taxon>Eukaryota</taxon>
        <taxon>Fungi</taxon>
        <taxon>Fungi incertae sedis</taxon>
        <taxon>Chytridiomycota</taxon>
        <taxon>Chytridiomycota incertae sedis</taxon>
        <taxon>Chytridiomycetes</taxon>
        <taxon>Rhizophydiales</taxon>
        <taxon>Rhizophydiales incertae sedis</taxon>
        <taxon>Batrachochytrium</taxon>
    </lineage>
</organism>
<proteinExistence type="predicted"/>
<comment type="caution">
    <text evidence="2">The sequence shown here is derived from an EMBL/GenBank/DDBJ whole genome shotgun (WGS) entry which is preliminary data.</text>
</comment>
<feature type="transmembrane region" description="Helical" evidence="1">
    <location>
        <begin position="21"/>
        <end position="41"/>
    </location>
</feature>
<keyword evidence="1" id="KW-1133">Transmembrane helix</keyword>
<evidence type="ECO:0000256" key="1">
    <source>
        <dbReference type="SAM" id="Phobius"/>
    </source>
</evidence>
<feature type="transmembrane region" description="Helical" evidence="1">
    <location>
        <begin position="129"/>
        <end position="151"/>
    </location>
</feature>
<protein>
    <recommendedName>
        <fullName evidence="4">Autophagy-related protein</fullName>
    </recommendedName>
</protein>
<dbReference type="Proteomes" id="UP001648503">
    <property type="component" value="Unassembled WGS sequence"/>
</dbReference>
<reference evidence="2 3" key="1">
    <citation type="submission" date="2021-02" db="EMBL/GenBank/DDBJ databases">
        <title>Variation within the Batrachochytrium salamandrivorans European outbreak.</title>
        <authorList>
            <person name="Kelly M."/>
            <person name="Pasmans F."/>
            <person name="Shea T.P."/>
            <person name="Munoz J.F."/>
            <person name="Carranza S."/>
            <person name="Cuomo C.A."/>
            <person name="Martel A."/>
        </authorList>
    </citation>
    <scope>NUCLEOTIDE SEQUENCE [LARGE SCALE GENOMIC DNA]</scope>
    <source>
        <strain evidence="2 3">AMFP18/2</strain>
    </source>
</reference>
<gene>
    <name evidence="2" type="ORF">BASA50_008820</name>
</gene>
<feature type="transmembrane region" description="Helical" evidence="1">
    <location>
        <begin position="47"/>
        <end position="76"/>
    </location>
</feature>
<keyword evidence="1" id="KW-0812">Transmembrane</keyword>
<evidence type="ECO:0000313" key="2">
    <source>
        <dbReference type="EMBL" id="KAH6591243.1"/>
    </source>
</evidence>
<name>A0ABQ8F5Y3_9FUNG</name>
<evidence type="ECO:0000313" key="3">
    <source>
        <dbReference type="Proteomes" id="UP001648503"/>
    </source>
</evidence>
<keyword evidence="3" id="KW-1185">Reference proteome</keyword>
<sequence>MYEFVGAVTARSAMVEGAANQISTISACIGMLVMQGVAWYTSEDIELYAMVLIKFVVAWLTLGGLLGGISAIASGFRFQADWNPRTRAWPSGPRLPALFMSLREVGSALVSLFVPMSPTTQHILKYGVGYVRFGISVAVLIVIMTGSYMYLDSRAAVAAASGGANRKKQKKAA</sequence>
<evidence type="ECO:0008006" key="4">
    <source>
        <dbReference type="Google" id="ProtNLM"/>
    </source>
</evidence>
<keyword evidence="1" id="KW-0472">Membrane</keyword>
<dbReference type="EMBL" id="JAFCIX010000414">
    <property type="protein sequence ID" value="KAH6591243.1"/>
    <property type="molecule type" value="Genomic_DNA"/>
</dbReference>